<comment type="caution">
    <text evidence="1">The sequence shown here is derived from an EMBL/GenBank/DDBJ whole genome shotgun (WGS) entry which is preliminary data.</text>
</comment>
<evidence type="ECO:0000313" key="1">
    <source>
        <dbReference type="EMBL" id="KKN76860.1"/>
    </source>
</evidence>
<evidence type="ECO:0008006" key="2">
    <source>
        <dbReference type="Google" id="ProtNLM"/>
    </source>
</evidence>
<reference evidence="1" key="1">
    <citation type="journal article" date="2015" name="Nature">
        <title>Complex archaea that bridge the gap between prokaryotes and eukaryotes.</title>
        <authorList>
            <person name="Spang A."/>
            <person name="Saw J.H."/>
            <person name="Jorgensen S.L."/>
            <person name="Zaremba-Niedzwiedzka K."/>
            <person name="Martijn J."/>
            <person name="Lind A.E."/>
            <person name="van Eijk R."/>
            <person name="Schleper C."/>
            <person name="Guy L."/>
            <person name="Ettema T.J."/>
        </authorList>
    </citation>
    <scope>NUCLEOTIDE SEQUENCE</scope>
</reference>
<protein>
    <recommendedName>
        <fullName evidence="2">Lipoprotein</fullName>
    </recommendedName>
</protein>
<dbReference type="EMBL" id="LAZR01000288">
    <property type="protein sequence ID" value="KKN76860.1"/>
    <property type="molecule type" value="Genomic_DNA"/>
</dbReference>
<proteinExistence type="predicted"/>
<organism evidence="1">
    <name type="scientific">marine sediment metagenome</name>
    <dbReference type="NCBI Taxonomy" id="412755"/>
    <lineage>
        <taxon>unclassified sequences</taxon>
        <taxon>metagenomes</taxon>
        <taxon>ecological metagenomes</taxon>
    </lineage>
</organism>
<accession>A0A0F9T6M0</accession>
<sequence>MKTRSFALIAGLIFGTGCAVNDPTFTHQGKTPEQASEAYQQCLYQAEIATANAGATAPKYDGKVSDAVSSGVADGIARGYEQGNLVNHCMKMQGYSKSS</sequence>
<dbReference type="AlphaFoldDB" id="A0A0F9T6M0"/>
<dbReference type="PROSITE" id="PS51257">
    <property type="entry name" value="PROKAR_LIPOPROTEIN"/>
    <property type="match status" value="1"/>
</dbReference>
<gene>
    <name evidence="1" type="ORF">LCGC14_0366450</name>
</gene>
<name>A0A0F9T6M0_9ZZZZ</name>